<gene>
    <name evidence="2" type="ORF">E5986_01205</name>
</gene>
<dbReference type="InterPro" id="IPR052533">
    <property type="entry name" value="WalJ/YycJ-like"/>
</dbReference>
<accession>A0A4S4G957</accession>
<dbReference type="PANTHER" id="PTHR47619">
    <property type="entry name" value="METALLO-HYDROLASE YYCJ-RELATED"/>
    <property type="match status" value="1"/>
</dbReference>
<evidence type="ECO:0000313" key="2">
    <source>
        <dbReference type="EMBL" id="THG38936.1"/>
    </source>
</evidence>
<comment type="caution">
    <text evidence="2">The sequence shown here is derived from an EMBL/GenBank/DDBJ whole genome shotgun (WGS) entry which is preliminary data.</text>
</comment>
<evidence type="ECO:0000259" key="1">
    <source>
        <dbReference type="SMART" id="SM00849"/>
    </source>
</evidence>
<dbReference type="InterPro" id="IPR036866">
    <property type="entry name" value="RibonucZ/Hydroxyglut_hydro"/>
</dbReference>
<reference evidence="2 3" key="1">
    <citation type="submission" date="2019-04" db="EMBL/GenBank/DDBJ databases">
        <title>Microbes associate with the intestines of laboratory mice.</title>
        <authorList>
            <person name="Navarre W."/>
            <person name="Wong E."/>
            <person name="Huang K.C."/>
            <person name="Tropini C."/>
            <person name="Ng K."/>
            <person name="Yu B."/>
        </authorList>
    </citation>
    <scope>NUCLEOTIDE SEQUENCE [LARGE SCALE GENOMIC DNA]</scope>
    <source>
        <strain evidence="2 3">NM80_B27</strain>
    </source>
</reference>
<dbReference type="PANTHER" id="PTHR47619:SF1">
    <property type="entry name" value="EXODEOXYRIBONUCLEASE WALJ"/>
    <property type="match status" value="1"/>
</dbReference>
<feature type="domain" description="Metallo-beta-lactamase" evidence="1">
    <location>
        <begin position="13"/>
        <end position="189"/>
    </location>
</feature>
<dbReference type="AlphaFoldDB" id="A0A4S4G957"/>
<keyword evidence="2" id="KW-0378">Hydrolase</keyword>
<proteinExistence type="predicted"/>
<dbReference type="Proteomes" id="UP000308978">
    <property type="component" value="Unassembled WGS sequence"/>
</dbReference>
<dbReference type="SMART" id="SM00849">
    <property type="entry name" value="Lactamase_B"/>
    <property type="match status" value="1"/>
</dbReference>
<evidence type="ECO:0000313" key="3">
    <source>
        <dbReference type="Proteomes" id="UP000308978"/>
    </source>
</evidence>
<organism evidence="2 3">
    <name type="scientific">Adlercreutzia caecimuris</name>
    <dbReference type="NCBI Taxonomy" id="671266"/>
    <lineage>
        <taxon>Bacteria</taxon>
        <taxon>Bacillati</taxon>
        <taxon>Actinomycetota</taxon>
        <taxon>Coriobacteriia</taxon>
        <taxon>Eggerthellales</taxon>
        <taxon>Eggerthellaceae</taxon>
        <taxon>Adlercreutzia</taxon>
    </lineage>
</organism>
<dbReference type="SUPFAM" id="SSF56281">
    <property type="entry name" value="Metallo-hydrolase/oxidoreductase"/>
    <property type="match status" value="1"/>
</dbReference>
<dbReference type="Pfam" id="PF12706">
    <property type="entry name" value="Lactamase_B_2"/>
    <property type="match status" value="1"/>
</dbReference>
<name>A0A4S4G957_9ACTN</name>
<protein>
    <submittedName>
        <fullName evidence="2">MBL fold metallo-hydrolase</fullName>
    </submittedName>
</protein>
<dbReference type="RefSeq" id="WP_136432603.1">
    <property type="nucleotide sequence ID" value="NZ_SSTJ01000001.1"/>
</dbReference>
<dbReference type="InterPro" id="IPR001279">
    <property type="entry name" value="Metallo-B-lactamas"/>
</dbReference>
<dbReference type="GO" id="GO:0016787">
    <property type="term" value="F:hydrolase activity"/>
    <property type="evidence" value="ECO:0007669"/>
    <property type="project" value="UniProtKB-KW"/>
</dbReference>
<dbReference type="Gene3D" id="3.60.15.10">
    <property type="entry name" value="Ribonuclease Z/Hydroxyacylglutathione hydrolase-like"/>
    <property type="match status" value="1"/>
</dbReference>
<dbReference type="EMBL" id="SSTJ01000001">
    <property type="protein sequence ID" value="THG38936.1"/>
    <property type="molecule type" value="Genomic_DNA"/>
</dbReference>
<sequence length="282" mass="29766">MLKLHVLASGSRGNAAVVVNDRTGEGVLVDCGICKRAFFEAAEAVGFDVAGLRAVVVTHDHGDHVKGLGVVLRGLAKAGVRPAVYASEAVLAASAPLRDAVASVGACCQVFEAGDRLELAGMTLRPFPTSHDAAASFGFRFEETEVSDEASAPIRGCDALGYMTDTGIVTEEAWEALAGVRLLALESNHDARMLATGPYPYPVKQRIASNRGHLSNEQAAEALVRLVHEGLEQVVAMHVSQENNTYRLPRETLAAALGAAAPELSDRVRVSVAFQDRPITIA</sequence>